<feature type="compositionally biased region" description="Basic residues" evidence="8">
    <location>
        <begin position="318"/>
        <end position="331"/>
    </location>
</feature>
<keyword evidence="7" id="KW-0175">Coiled coil</keyword>
<evidence type="ECO:0000256" key="1">
    <source>
        <dbReference type="ARBA" id="ARBA00004123"/>
    </source>
</evidence>
<feature type="region of interest" description="Disordered" evidence="8">
    <location>
        <begin position="61"/>
        <end position="100"/>
    </location>
</feature>
<evidence type="ECO:0000256" key="8">
    <source>
        <dbReference type="SAM" id="MobiDB-lite"/>
    </source>
</evidence>
<keyword evidence="6" id="KW-0539">Nucleus</keyword>
<evidence type="ECO:0000313" key="11">
    <source>
        <dbReference type="Proteomes" id="UP000298652"/>
    </source>
</evidence>
<dbReference type="FunFam" id="1.20.5.170:FF:000019">
    <property type="entry name" value="BZIP family transcription factor"/>
    <property type="match status" value="1"/>
</dbReference>
<feature type="coiled-coil region" evidence="7">
    <location>
        <begin position="103"/>
        <end position="137"/>
    </location>
</feature>
<feature type="region of interest" description="Disordered" evidence="8">
    <location>
        <begin position="211"/>
        <end position="249"/>
    </location>
</feature>
<evidence type="ECO:0000313" key="10">
    <source>
        <dbReference type="EMBL" id="TKW08702.1"/>
    </source>
</evidence>
<evidence type="ECO:0000256" key="4">
    <source>
        <dbReference type="ARBA" id="ARBA00023125"/>
    </source>
</evidence>
<gene>
    <name evidence="10" type="ORF">SEVIR_6G041300v2</name>
</gene>
<dbReference type="Gene3D" id="1.20.5.170">
    <property type="match status" value="1"/>
</dbReference>
<dbReference type="InterPro" id="IPR046347">
    <property type="entry name" value="bZIP_sf"/>
</dbReference>
<keyword evidence="5" id="KW-0804">Transcription</keyword>
<dbReference type="GO" id="GO:0005634">
    <property type="term" value="C:nucleus"/>
    <property type="evidence" value="ECO:0007669"/>
    <property type="project" value="UniProtKB-SubCell"/>
</dbReference>
<keyword evidence="3" id="KW-0805">Transcription regulation</keyword>
<dbReference type="Gramene" id="TKW08702">
    <property type="protein sequence ID" value="TKW08702"/>
    <property type="gene ID" value="SEVIR_6G041300v2"/>
</dbReference>
<feature type="compositionally biased region" description="Basic residues" evidence="8">
    <location>
        <begin position="167"/>
        <end position="176"/>
    </location>
</feature>
<evidence type="ECO:0000256" key="5">
    <source>
        <dbReference type="ARBA" id="ARBA00023163"/>
    </source>
</evidence>
<dbReference type="SUPFAM" id="SSF57959">
    <property type="entry name" value="Leucine zipper domain"/>
    <property type="match status" value="1"/>
</dbReference>
<keyword evidence="11" id="KW-1185">Reference proteome</keyword>
<feature type="domain" description="BZIP" evidence="9">
    <location>
        <begin position="82"/>
        <end position="124"/>
    </location>
</feature>
<feature type="compositionally biased region" description="Basic residues" evidence="8">
    <location>
        <begin position="220"/>
        <end position="249"/>
    </location>
</feature>
<dbReference type="SMART" id="SM00338">
    <property type="entry name" value="BRLZ"/>
    <property type="match status" value="1"/>
</dbReference>
<evidence type="ECO:0000256" key="6">
    <source>
        <dbReference type="ARBA" id="ARBA00023242"/>
    </source>
</evidence>
<dbReference type="GO" id="GO:0003700">
    <property type="term" value="F:DNA-binding transcription factor activity"/>
    <property type="evidence" value="ECO:0007669"/>
    <property type="project" value="InterPro"/>
</dbReference>
<accession>A0A4U6U1N3</accession>
<dbReference type="PROSITE" id="PS50217">
    <property type="entry name" value="BZIP"/>
    <property type="match status" value="1"/>
</dbReference>
<dbReference type="PANTHER" id="PTHR45693:SF31">
    <property type="entry name" value="TRANSCRIPTION FACTOR TGAL10"/>
    <property type="match status" value="1"/>
</dbReference>
<proteinExistence type="inferred from homology"/>
<comment type="subcellular location">
    <subcellularLocation>
        <location evidence="1">Nucleus</location>
    </subcellularLocation>
</comment>
<reference evidence="10" key="1">
    <citation type="submission" date="2019-03" db="EMBL/GenBank/DDBJ databases">
        <title>WGS assembly of Setaria viridis.</title>
        <authorList>
            <person name="Huang P."/>
            <person name="Jenkins J."/>
            <person name="Grimwood J."/>
            <person name="Barry K."/>
            <person name="Healey A."/>
            <person name="Mamidi S."/>
            <person name="Sreedasyam A."/>
            <person name="Shu S."/>
            <person name="Feldman M."/>
            <person name="Wu J."/>
            <person name="Yu Y."/>
            <person name="Chen C."/>
            <person name="Johnson J."/>
            <person name="Rokhsar D."/>
            <person name="Baxter I."/>
            <person name="Schmutz J."/>
            <person name="Brutnell T."/>
            <person name="Kellogg E."/>
        </authorList>
    </citation>
    <scope>NUCLEOTIDE SEQUENCE [LARGE SCALE GENOMIC DNA]</scope>
</reference>
<evidence type="ECO:0000259" key="9">
    <source>
        <dbReference type="PROSITE" id="PS50217"/>
    </source>
</evidence>
<dbReference type="GO" id="GO:0003677">
    <property type="term" value="F:DNA binding"/>
    <property type="evidence" value="ECO:0007669"/>
    <property type="project" value="UniProtKB-KW"/>
</dbReference>
<feature type="region of interest" description="Disordered" evidence="8">
    <location>
        <begin position="162"/>
        <end position="189"/>
    </location>
</feature>
<feature type="region of interest" description="Disordered" evidence="8">
    <location>
        <begin position="263"/>
        <end position="380"/>
    </location>
</feature>
<dbReference type="EMBL" id="CM016557">
    <property type="protein sequence ID" value="TKW08702.1"/>
    <property type="molecule type" value="Genomic_DNA"/>
</dbReference>
<feature type="compositionally biased region" description="Gly residues" evidence="8">
    <location>
        <begin position="280"/>
        <end position="289"/>
    </location>
</feature>
<dbReference type="Proteomes" id="UP000298652">
    <property type="component" value="Chromosome 6"/>
</dbReference>
<sequence>MGIYERQRHMVAAGLWGEPFRPDGDAFVAPLAAAAPVTGVAVDVVVETEAKFALQAQDEAVPPVEEVAPSSDSFGHDDARPRDKTQRRLAQNREAARKSRLRKKAYIQNLETSRLKLAQLEQELTMARRQQVQLRIIQESKHIAGTPARRPIANRRCHCRNSAAAGTRRRRSRVPRATRGPARDGVRAGVRAVGGGAEEAGRGAARCAAVGRAGAPAAAPRRRRGGALRRALRRQVARRPRGRRLRALRRVARPRRALLPLDRRVPALGAPPGPGAAAGPAGGAAGVGGARAAEHGEAAGGRAVAGYEQAAADARRRAPDRRRAGRRRRVRGAADGQRGRQARRPRQLRGPGGSSPAADAAEHEQDPDAAAGGAGAPGAR</sequence>
<evidence type="ECO:0000256" key="3">
    <source>
        <dbReference type="ARBA" id="ARBA00023015"/>
    </source>
</evidence>
<feature type="compositionally biased region" description="Low complexity" evidence="8">
    <location>
        <begin position="300"/>
        <end position="312"/>
    </location>
</feature>
<dbReference type="InterPro" id="IPR004827">
    <property type="entry name" value="bZIP"/>
</dbReference>
<dbReference type="PROSITE" id="PS00036">
    <property type="entry name" value="BZIP_BASIC"/>
    <property type="match status" value="1"/>
</dbReference>
<evidence type="ECO:0000256" key="7">
    <source>
        <dbReference type="SAM" id="Coils"/>
    </source>
</evidence>
<comment type="similarity">
    <text evidence="2">Belongs to the bZIP family.</text>
</comment>
<feature type="compositionally biased region" description="Basic and acidic residues" evidence="8">
    <location>
        <begin position="74"/>
        <end position="86"/>
    </location>
</feature>
<protein>
    <recommendedName>
        <fullName evidence="9">BZIP domain-containing protein</fullName>
    </recommendedName>
</protein>
<organism evidence="10 11">
    <name type="scientific">Setaria viridis</name>
    <name type="common">Green bristlegrass</name>
    <name type="synonym">Setaria italica subsp. viridis</name>
    <dbReference type="NCBI Taxonomy" id="4556"/>
    <lineage>
        <taxon>Eukaryota</taxon>
        <taxon>Viridiplantae</taxon>
        <taxon>Streptophyta</taxon>
        <taxon>Embryophyta</taxon>
        <taxon>Tracheophyta</taxon>
        <taxon>Spermatophyta</taxon>
        <taxon>Magnoliopsida</taxon>
        <taxon>Liliopsida</taxon>
        <taxon>Poales</taxon>
        <taxon>Poaceae</taxon>
        <taxon>PACMAD clade</taxon>
        <taxon>Panicoideae</taxon>
        <taxon>Panicodae</taxon>
        <taxon>Paniceae</taxon>
        <taxon>Cenchrinae</taxon>
        <taxon>Setaria</taxon>
    </lineage>
</organism>
<keyword evidence="4" id="KW-0238">DNA-binding</keyword>
<evidence type="ECO:0000256" key="2">
    <source>
        <dbReference type="ARBA" id="ARBA00007163"/>
    </source>
</evidence>
<name>A0A4U6U1N3_SETVI</name>
<dbReference type="Pfam" id="PF00170">
    <property type="entry name" value="bZIP_1"/>
    <property type="match status" value="1"/>
</dbReference>
<dbReference type="AlphaFoldDB" id="A0A4U6U1N3"/>
<dbReference type="PANTHER" id="PTHR45693">
    <property type="entry name" value="TRANSCRIPTION FACTOR TGA9"/>
    <property type="match status" value="1"/>
</dbReference>